<comment type="caution">
    <text evidence="2">The sequence shown here is derived from an EMBL/GenBank/DDBJ whole genome shotgun (WGS) entry which is preliminary data.</text>
</comment>
<protein>
    <recommendedName>
        <fullName evidence="4">Retrotransposon gag domain-containing protein</fullName>
    </recommendedName>
</protein>
<dbReference type="EMBL" id="JAIZAY010000023">
    <property type="protein sequence ID" value="KAJ8019834.1"/>
    <property type="molecule type" value="Genomic_DNA"/>
</dbReference>
<proteinExistence type="predicted"/>
<feature type="compositionally biased region" description="Polar residues" evidence="1">
    <location>
        <begin position="174"/>
        <end position="185"/>
    </location>
</feature>
<gene>
    <name evidence="2" type="ORF">HOLleu_41588</name>
</gene>
<evidence type="ECO:0008006" key="4">
    <source>
        <dbReference type="Google" id="ProtNLM"/>
    </source>
</evidence>
<dbReference type="PANTHER" id="PTHR33198">
    <property type="entry name" value="ANK_REP_REGION DOMAIN-CONTAINING PROTEIN-RELATED"/>
    <property type="match status" value="1"/>
</dbReference>
<accession>A0A9Q1BC68</accession>
<feature type="region of interest" description="Disordered" evidence="1">
    <location>
        <begin position="174"/>
        <end position="219"/>
    </location>
</feature>
<dbReference type="PANTHER" id="PTHR33198:SF19">
    <property type="entry name" value="CCHC-TYPE DOMAIN-CONTAINING PROTEIN"/>
    <property type="match status" value="1"/>
</dbReference>
<evidence type="ECO:0000313" key="3">
    <source>
        <dbReference type="Proteomes" id="UP001152320"/>
    </source>
</evidence>
<sequence>MAYAIPAPSPMVCTGNIETNWQIFKEAWLDYRIAVGLDKKDQAIQVATLKTIMGIDCRKRLKSTPLTEAESKDHDSIITKLDEHFKPPRNVLYERHNFFRSEQKQGESVDQYFVRLKHLAEQCKFGNMEDEMLRDKLVIGCSDSAAKARIFRLKETDATLRKTLENLRISEATTQQLKSMSSPQGSPAFHTDTVSAKSCKTKKTQEKPRGSAKSLMNTA</sequence>
<evidence type="ECO:0000256" key="1">
    <source>
        <dbReference type="SAM" id="MobiDB-lite"/>
    </source>
</evidence>
<name>A0A9Q1BC68_HOLLE</name>
<dbReference type="Proteomes" id="UP001152320">
    <property type="component" value="Chromosome 23"/>
</dbReference>
<dbReference type="AlphaFoldDB" id="A0A9Q1BC68"/>
<evidence type="ECO:0000313" key="2">
    <source>
        <dbReference type="EMBL" id="KAJ8019834.1"/>
    </source>
</evidence>
<organism evidence="2 3">
    <name type="scientific">Holothuria leucospilota</name>
    <name type="common">Black long sea cucumber</name>
    <name type="synonym">Mertensiothuria leucospilota</name>
    <dbReference type="NCBI Taxonomy" id="206669"/>
    <lineage>
        <taxon>Eukaryota</taxon>
        <taxon>Metazoa</taxon>
        <taxon>Echinodermata</taxon>
        <taxon>Eleutherozoa</taxon>
        <taxon>Echinozoa</taxon>
        <taxon>Holothuroidea</taxon>
        <taxon>Aspidochirotacea</taxon>
        <taxon>Aspidochirotida</taxon>
        <taxon>Holothuriidae</taxon>
        <taxon>Holothuria</taxon>
    </lineage>
</organism>
<reference evidence="2" key="1">
    <citation type="submission" date="2021-10" db="EMBL/GenBank/DDBJ databases">
        <title>Tropical sea cucumber genome reveals ecological adaptation and Cuvierian tubules defense mechanism.</title>
        <authorList>
            <person name="Chen T."/>
        </authorList>
    </citation>
    <scope>NUCLEOTIDE SEQUENCE</scope>
    <source>
        <strain evidence="2">Nanhai2018</strain>
        <tissue evidence="2">Muscle</tissue>
    </source>
</reference>
<dbReference type="OrthoDB" id="10063923at2759"/>
<keyword evidence="3" id="KW-1185">Reference proteome</keyword>